<comment type="caution">
    <text evidence="1">The sequence shown here is derived from an EMBL/GenBank/DDBJ whole genome shotgun (WGS) entry which is preliminary data.</text>
</comment>
<proteinExistence type="predicted"/>
<gene>
    <name evidence="1" type="ORF">O181_077698</name>
</gene>
<dbReference type="OrthoDB" id="425619at2759"/>
<name>A0A9Q3IDY7_9BASI</name>
<evidence type="ECO:0000313" key="2">
    <source>
        <dbReference type="Proteomes" id="UP000765509"/>
    </source>
</evidence>
<sequence>MKNTNRHILRWQIAIQEYRGNITIVHQAGNIHKNADGLSIWASPNTPDNPTYVPADAEPQITIERINIIDVGTEFFEEDSIGFTHDWCTLIPALELSYKTIIHASTRKTPAMSQKGWNP</sequence>
<evidence type="ECO:0000313" key="1">
    <source>
        <dbReference type="EMBL" id="MBW0537983.1"/>
    </source>
</evidence>
<dbReference type="AlphaFoldDB" id="A0A9Q3IDY7"/>
<keyword evidence="2" id="KW-1185">Reference proteome</keyword>
<accession>A0A9Q3IDY7</accession>
<dbReference type="EMBL" id="AVOT02042564">
    <property type="protein sequence ID" value="MBW0537983.1"/>
    <property type="molecule type" value="Genomic_DNA"/>
</dbReference>
<dbReference type="Proteomes" id="UP000765509">
    <property type="component" value="Unassembled WGS sequence"/>
</dbReference>
<reference evidence="1" key="1">
    <citation type="submission" date="2021-03" db="EMBL/GenBank/DDBJ databases">
        <title>Draft genome sequence of rust myrtle Austropuccinia psidii MF-1, a brazilian biotype.</title>
        <authorList>
            <person name="Quecine M.C."/>
            <person name="Pachon D.M.R."/>
            <person name="Bonatelli M.L."/>
            <person name="Correr F.H."/>
            <person name="Franceschini L.M."/>
            <person name="Leite T.F."/>
            <person name="Margarido G.R.A."/>
            <person name="Almeida C.A."/>
            <person name="Ferrarezi J.A."/>
            <person name="Labate C.A."/>
        </authorList>
    </citation>
    <scope>NUCLEOTIDE SEQUENCE</scope>
    <source>
        <strain evidence="1">MF-1</strain>
    </source>
</reference>
<organism evidence="1 2">
    <name type="scientific">Austropuccinia psidii MF-1</name>
    <dbReference type="NCBI Taxonomy" id="1389203"/>
    <lineage>
        <taxon>Eukaryota</taxon>
        <taxon>Fungi</taxon>
        <taxon>Dikarya</taxon>
        <taxon>Basidiomycota</taxon>
        <taxon>Pucciniomycotina</taxon>
        <taxon>Pucciniomycetes</taxon>
        <taxon>Pucciniales</taxon>
        <taxon>Sphaerophragmiaceae</taxon>
        <taxon>Austropuccinia</taxon>
    </lineage>
</organism>
<protein>
    <submittedName>
        <fullName evidence="1">Uncharacterized protein</fullName>
    </submittedName>
</protein>